<evidence type="ECO:0000256" key="2">
    <source>
        <dbReference type="ARBA" id="ARBA00004609"/>
    </source>
</evidence>
<comment type="catalytic activity">
    <reaction evidence="13">
        <text>[(1-&gt;4)-N-acetyl-beta-D-glucosaminyl](n) + n H2O = chitosan + n acetate</text>
        <dbReference type="Rhea" id="RHEA:10464"/>
        <dbReference type="Rhea" id="RHEA-COMP:9593"/>
        <dbReference type="Rhea" id="RHEA-COMP:9597"/>
        <dbReference type="ChEBI" id="CHEBI:15377"/>
        <dbReference type="ChEBI" id="CHEBI:17029"/>
        <dbReference type="ChEBI" id="CHEBI:30089"/>
        <dbReference type="ChEBI" id="CHEBI:57704"/>
        <dbReference type="EC" id="3.5.1.41"/>
    </reaction>
    <physiologicalReaction direction="left-to-right" evidence="13">
        <dbReference type="Rhea" id="RHEA:10465"/>
    </physiologicalReaction>
</comment>
<name>A0A5C3QVN5_9AGAR</name>
<dbReference type="InterPro" id="IPR011330">
    <property type="entry name" value="Glyco_hydro/deAcase_b/a-brl"/>
</dbReference>
<evidence type="ECO:0000256" key="14">
    <source>
        <dbReference type="SAM" id="MobiDB-lite"/>
    </source>
</evidence>
<proteinExistence type="predicted"/>
<evidence type="ECO:0000256" key="3">
    <source>
        <dbReference type="ARBA" id="ARBA00022475"/>
    </source>
</evidence>
<evidence type="ECO:0000256" key="11">
    <source>
        <dbReference type="ARBA" id="ARBA00023326"/>
    </source>
</evidence>
<organism evidence="17 18">
    <name type="scientific">Pterulicium gracile</name>
    <dbReference type="NCBI Taxonomy" id="1884261"/>
    <lineage>
        <taxon>Eukaryota</taxon>
        <taxon>Fungi</taxon>
        <taxon>Dikarya</taxon>
        <taxon>Basidiomycota</taxon>
        <taxon>Agaricomycotina</taxon>
        <taxon>Agaricomycetes</taxon>
        <taxon>Agaricomycetidae</taxon>
        <taxon>Agaricales</taxon>
        <taxon>Pleurotineae</taxon>
        <taxon>Pterulaceae</taxon>
        <taxon>Pterulicium</taxon>
    </lineage>
</organism>
<dbReference type="EMBL" id="ML178816">
    <property type="protein sequence ID" value="TFL06012.1"/>
    <property type="molecule type" value="Genomic_DNA"/>
</dbReference>
<dbReference type="OrthoDB" id="407355at2759"/>
<feature type="region of interest" description="Disordered" evidence="14">
    <location>
        <begin position="346"/>
        <end position="416"/>
    </location>
</feature>
<feature type="signal peptide" evidence="15">
    <location>
        <begin position="1"/>
        <end position="22"/>
    </location>
</feature>
<dbReference type="GO" id="GO:0005886">
    <property type="term" value="C:plasma membrane"/>
    <property type="evidence" value="ECO:0007669"/>
    <property type="project" value="UniProtKB-SubCell"/>
</dbReference>
<keyword evidence="4" id="KW-0336">GPI-anchor</keyword>
<dbReference type="AlphaFoldDB" id="A0A5C3QVN5"/>
<reference evidence="17 18" key="1">
    <citation type="journal article" date="2019" name="Nat. Ecol. Evol.">
        <title>Megaphylogeny resolves global patterns of mushroom evolution.</title>
        <authorList>
            <person name="Varga T."/>
            <person name="Krizsan K."/>
            <person name="Foldi C."/>
            <person name="Dima B."/>
            <person name="Sanchez-Garcia M."/>
            <person name="Sanchez-Ramirez S."/>
            <person name="Szollosi G.J."/>
            <person name="Szarkandi J.G."/>
            <person name="Papp V."/>
            <person name="Albert L."/>
            <person name="Andreopoulos W."/>
            <person name="Angelini C."/>
            <person name="Antonin V."/>
            <person name="Barry K.W."/>
            <person name="Bougher N.L."/>
            <person name="Buchanan P."/>
            <person name="Buyck B."/>
            <person name="Bense V."/>
            <person name="Catcheside P."/>
            <person name="Chovatia M."/>
            <person name="Cooper J."/>
            <person name="Damon W."/>
            <person name="Desjardin D."/>
            <person name="Finy P."/>
            <person name="Geml J."/>
            <person name="Haridas S."/>
            <person name="Hughes K."/>
            <person name="Justo A."/>
            <person name="Karasinski D."/>
            <person name="Kautmanova I."/>
            <person name="Kiss B."/>
            <person name="Kocsube S."/>
            <person name="Kotiranta H."/>
            <person name="LaButti K.M."/>
            <person name="Lechner B.E."/>
            <person name="Liimatainen K."/>
            <person name="Lipzen A."/>
            <person name="Lukacs Z."/>
            <person name="Mihaltcheva S."/>
            <person name="Morgado L.N."/>
            <person name="Niskanen T."/>
            <person name="Noordeloos M.E."/>
            <person name="Ohm R.A."/>
            <person name="Ortiz-Santana B."/>
            <person name="Ovrebo C."/>
            <person name="Racz N."/>
            <person name="Riley R."/>
            <person name="Savchenko A."/>
            <person name="Shiryaev A."/>
            <person name="Soop K."/>
            <person name="Spirin V."/>
            <person name="Szebenyi C."/>
            <person name="Tomsovsky M."/>
            <person name="Tulloss R.E."/>
            <person name="Uehling J."/>
            <person name="Grigoriev I.V."/>
            <person name="Vagvolgyi C."/>
            <person name="Papp T."/>
            <person name="Martin F.M."/>
            <person name="Miettinen O."/>
            <person name="Hibbett D.S."/>
            <person name="Nagy L.G."/>
        </authorList>
    </citation>
    <scope>NUCLEOTIDE SEQUENCE [LARGE SCALE GENOMIC DNA]</scope>
    <source>
        <strain evidence="17 18">CBS 309.79</strain>
    </source>
</reference>
<evidence type="ECO:0000256" key="5">
    <source>
        <dbReference type="ARBA" id="ARBA00023024"/>
    </source>
</evidence>
<comment type="subcellular location">
    <subcellularLocation>
        <location evidence="2">Cell membrane</location>
        <topology evidence="2">Lipid-anchor</topology>
        <topology evidence="2">GPI-anchor</topology>
    </subcellularLocation>
</comment>
<dbReference type="Proteomes" id="UP000305067">
    <property type="component" value="Unassembled WGS sequence"/>
</dbReference>
<evidence type="ECO:0000256" key="10">
    <source>
        <dbReference type="ARBA" id="ARBA00023316"/>
    </source>
</evidence>
<accession>A0A5C3QVN5</accession>
<keyword evidence="6" id="KW-0472">Membrane</keyword>
<evidence type="ECO:0000256" key="9">
    <source>
        <dbReference type="ARBA" id="ARBA00023288"/>
    </source>
</evidence>
<dbReference type="PROSITE" id="PS51677">
    <property type="entry name" value="NODB"/>
    <property type="match status" value="1"/>
</dbReference>
<evidence type="ECO:0000256" key="7">
    <source>
        <dbReference type="ARBA" id="ARBA00023277"/>
    </source>
</evidence>
<keyword evidence="8" id="KW-0170">Cobalt</keyword>
<dbReference type="GO" id="GO:0004099">
    <property type="term" value="F:chitin deacetylase activity"/>
    <property type="evidence" value="ECO:0007669"/>
    <property type="project" value="UniProtKB-EC"/>
</dbReference>
<keyword evidence="17" id="KW-0378">Hydrolase</keyword>
<evidence type="ECO:0000313" key="18">
    <source>
        <dbReference type="Proteomes" id="UP000305067"/>
    </source>
</evidence>
<keyword evidence="11" id="KW-0624">Polysaccharide degradation</keyword>
<feature type="domain" description="NodB homology" evidence="16">
    <location>
        <begin position="142"/>
        <end position="330"/>
    </location>
</feature>
<evidence type="ECO:0000259" key="16">
    <source>
        <dbReference type="PROSITE" id="PS51677"/>
    </source>
</evidence>
<sequence length="437" mass="47223">MLAPPFSFSAFVALSLVPLAQAHPIENPVESRLPTRWFHHEDHPVHALFRRGDNGEQFEEPGSPAWTDAYPVLTPNATAMPQAWKDALKAAEDAGKIPRIPQSKSDGDDPVYPKGVDPESPEVCSTTPKCRQPDDIWDAPAGYFGTGFDDGPYLGSSMLYDFLEEKHIGATHFMIGMYIRADPATFVRAFNMEGADIAVHTYSHLYMTTLSNEDVLAQLAWTMQIIHDTTGGRVPRYWRPPYGDADNRVRAIAKEVLGMQIIMWNQDTEDWSMGQTGGTTKEQIAKSMSQWLAGPKTTGLIVLEHELNNATVQAFIDAVPEIEANGWKMVSQARLADGDLDNGQAGVWQNAADSTGDVNPMSVGDSAVGPAPTATENDNSNPDETSGADDAGATTDPDNHSATGEGDDQSGSLSSFSQPSLPSCLALFATLISLTLA</sequence>
<evidence type="ECO:0000256" key="6">
    <source>
        <dbReference type="ARBA" id="ARBA00023136"/>
    </source>
</evidence>
<evidence type="ECO:0000256" key="13">
    <source>
        <dbReference type="ARBA" id="ARBA00048494"/>
    </source>
</evidence>
<dbReference type="EC" id="3.5.1.41" evidence="12"/>
<dbReference type="GO" id="GO:0071555">
    <property type="term" value="P:cell wall organization"/>
    <property type="evidence" value="ECO:0007669"/>
    <property type="project" value="UniProtKB-KW"/>
</dbReference>
<dbReference type="GO" id="GO:0009272">
    <property type="term" value="P:fungal-type cell wall biogenesis"/>
    <property type="evidence" value="ECO:0007669"/>
    <property type="project" value="UniProtKB-ARBA"/>
</dbReference>
<dbReference type="GO" id="GO:0000272">
    <property type="term" value="P:polysaccharide catabolic process"/>
    <property type="evidence" value="ECO:0007669"/>
    <property type="project" value="UniProtKB-KW"/>
</dbReference>
<keyword evidence="15" id="KW-0732">Signal</keyword>
<dbReference type="Gene3D" id="3.20.20.370">
    <property type="entry name" value="Glycoside hydrolase/deacetylase"/>
    <property type="match status" value="1"/>
</dbReference>
<evidence type="ECO:0000256" key="4">
    <source>
        <dbReference type="ARBA" id="ARBA00022622"/>
    </source>
</evidence>
<feature type="compositionally biased region" description="Polar residues" evidence="14">
    <location>
        <begin position="374"/>
        <end position="384"/>
    </location>
</feature>
<keyword evidence="18" id="KW-1185">Reference proteome</keyword>
<keyword evidence="3" id="KW-1003">Cell membrane</keyword>
<feature type="chain" id="PRO_5023145432" description="chitin deacetylase" evidence="15">
    <location>
        <begin position="23"/>
        <end position="437"/>
    </location>
</feature>
<keyword evidence="5" id="KW-0146">Chitin degradation</keyword>
<dbReference type="PANTHER" id="PTHR10587">
    <property type="entry name" value="GLYCOSYL TRANSFERASE-RELATED"/>
    <property type="match status" value="1"/>
</dbReference>
<feature type="region of interest" description="Disordered" evidence="14">
    <location>
        <begin position="95"/>
        <end position="129"/>
    </location>
</feature>
<evidence type="ECO:0000256" key="12">
    <source>
        <dbReference type="ARBA" id="ARBA00024056"/>
    </source>
</evidence>
<dbReference type="PANTHER" id="PTHR10587:SF135">
    <property type="entry name" value="CHITIN DEACETYLASE 3"/>
    <property type="match status" value="1"/>
</dbReference>
<dbReference type="InterPro" id="IPR002509">
    <property type="entry name" value="NODB_dom"/>
</dbReference>
<evidence type="ECO:0000256" key="8">
    <source>
        <dbReference type="ARBA" id="ARBA00023285"/>
    </source>
</evidence>
<keyword evidence="10" id="KW-0961">Cell wall biogenesis/degradation</keyword>
<dbReference type="SUPFAM" id="SSF88713">
    <property type="entry name" value="Glycoside hydrolase/deacetylase"/>
    <property type="match status" value="1"/>
</dbReference>
<keyword evidence="9" id="KW-0449">Lipoprotein</keyword>
<evidence type="ECO:0000256" key="1">
    <source>
        <dbReference type="ARBA" id="ARBA00001941"/>
    </source>
</evidence>
<keyword evidence="7" id="KW-0119">Carbohydrate metabolism</keyword>
<comment type="cofactor">
    <cofactor evidence="1">
        <name>Co(2+)</name>
        <dbReference type="ChEBI" id="CHEBI:48828"/>
    </cofactor>
</comment>
<protein>
    <recommendedName>
        <fullName evidence="12">chitin deacetylase</fullName>
        <ecNumber evidence="12">3.5.1.41</ecNumber>
    </recommendedName>
</protein>
<keyword evidence="4" id="KW-0325">Glycoprotein</keyword>
<evidence type="ECO:0000256" key="15">
    <source>
        <dbReference type="SAM" id="SignalP"/>
    </source>
</evidence>
<dbReference type="GO" id="GO:0006032">
    <property type="term" value="P:chitin catabolic process"/>
    <property type="evidence" value="ECO:0007669"/>
    <property type="project" value="UniProtKB-KW"/>
</dbReference>
<dbReference type="GO" id="GO:0098552">
    <property type="term" value="C:side of membrane"/>
    <property type="evidence" value="ECO:0007669"/>
    <property type="project" value="UniProtKB-KW"/>
</dbReference>
<gene>
    <name evidence="17" type="ORF">BDV98DRAFT_499981</name>
</gene>
<dbReference type="InterPro" id="IPR050248">
    <property type="entry name" value="Polysacc_deacetylase_ArnD"/>
</dbReference>
<dbReference type="Pfam" id="PF01522">
    <property type="entry name" value="Polysacc_deac_1"/>
    <property type="match status" value="1"/>
</dbReference>
<dbReference type="STRING" id="1884261.A0A5C3QVN5"/>
<evidence type="ECO:0000313" key="17">
    <source>
        <dbReference type="EMBL" id="TFL06012.1"/>
    </source>
</evidence>